<organism evidence="4 5">
    <name type="scientific">Sphaeramia orbicularis</name>
    <name type="common">orbiculate cardinalfish</name>
    <dbReference type="NCBI Taxonomy" id="375764"/>
    <lineage>
        <taxon>Eukaryota</taxon>
        <taxon>Metazoa</taxon>
        <taxon>Chordata</taxon>
        <taxon>Craniata</taxon>
        <taxon>Vertebrata</taxon>
        <taxon>Euteleostomi</taxon>
        <taxon>Actinopterygii</taxon>
        <taxon>Neopterygii</taxon>
        <taxon>Teleostei</taxon>
        <taxon>Neoteleostei</taxon>
        <taxon>Acanthomorphata</taxon>
        <taxon>Gobiaria</taxon>
        <taxon>Kurtiformes</taxon>
        <taxon>Apogonoidei</taxon>
        <taxon>Apogonidae</taxon>
        <taxon>Apogoninae</taxon>
        <taxon>Sphaeramia</taxon>
    </lineage>
</organism>
<evidence type="ECO:0000313" key="5">
    <source>
        <dbReference type="Proteomes" id="UP000472271"/>
    </source>
</evidence>
<feature type="signal peptide" evidence="3">
    <location>
        <begin position="1"/>
        <end position="19"/>
    </location>
</feature>
<dbReference type="Proteomes" id="UP000472271">
    <property type="component" value="Chromosome 12"/>
</dbReference>
<dbReference type="OrthoDB" id="166585at2759"/>
<accession>A0A673CRH0</accession>
<reference evidence="4" key="2">
    <citation type="submission" date="2025-08" db="UniProtKB">
        <authorList>
            <consortium name="Ensembl"/>
        </authorList>
    </citation>
    <scope>IDENTIFICATION</scope>
</reference>
<evidence type="ECO:0000256" key="1">
    <source>
        <dbReference type="ARBA" id="ARBA00022734"/>
    </source>
</evidence>
<name>A0A673CRH0_9TELE</name>
<evidence type="ECO:0000256" key="3">
    <source>
        <dbReference type="SAM" id="SignalP"/>
    </source>
</evidence>
<reference evidence="4" key="1">
    <citation type="submission" date="2019-06" db="EMBL/GenBank/DDBJ databases">
        <authorList>
            <consortium name="Wellcome Sanger Institute Data Sharing"/>
        </authorList>
    </citation>
    <scope>NUCLEOTIDE SEQUENCE [LARGE SCALE GENOMIC DNA]</scope>
</reference>
<dbReference type="Ensembl" id="ENSSORT00005058212.1">
    <property type="protein sequence ID" value="ENSSORP00005056910.1"/>
    <property type="gene ID" value="ENSSORG00005025282.1"/>
</dbReference>
<dbReference type="RefSeq" id="XP_030005904.1">
    <property type="nucleotide sequence ID" value="XM_030150044.1"/>
</dbReference>
<keyword evidence="1" id="KW-0430">Lectin</keyword>
<keyword evidence="3" id="KW-0732">Signal</keyword>
<keyword evidence="5" id="KW-1185">Reference proteome</keyword>
<feature type="chain" id="PRO_5025409792" evidence="3">
    <location>
        <begin position="20"/>
        <end position="260"/>
    </location>
</feature>
<dbReference type="SMART" id="SM00706">
    <property type="entry name" value="TECPR"/>
    <property type="match status" value="4"/>
</dbReference>
<dbReference type="AlphaFoldDB" id="A0A673CRH0"/>
<dbReference type="InterPro" id="IPR051513">
    <property type="entry name" value="Tectonin_beta-prop"/>
</dbReference>
<dbReference type="FunCoup" id="A0A673CRH0">
    <property type="interactions" value="12"/>
</dbReference>
<proteinExistence type="inferred from homology"/>
<dbReference type="InterPro" id="IPR006624">
    <property type="entry name" value="Beta-propeller_rpt_TECPR"/>
</dbReference>
<reference evidence="4" key="3">
    <citation type="submission" date="2025-09" db="UniProtKB">
        <authorList>
            <consortium name="Ensembl"/>
        </authorList>
    </citation>
    <scope>IDENTIFICATION</scope>
</reference>
<dbReference type="PANTHER" id="PTHR23250">
    <property type="entry name" value="DYSFERLIN-RELATED"/>
    <property type="match status" value="1"/>
</dbReference>
<comment type="similarity">
    <text evidence="2">Belongs to the tectonin family.</text>
</comment>
<dbReference type="PANTHER" id="PTHR23250:SF3">
    <property type="entry name" value="FISH-EGG LECTIN-LIKE ISOFORM X1-RELATED"/>
    <property type="match status" value="1"/>
</dbReference>
<dbReference type="InParanoid" id="A0A673CRH0"/>
<dbReference type="GeneID" id="115430146"/>
<gene>
    <name evidence="4" type="primary">LOC115430146</name>
</gene>
<evidence type="ECO:0000313" key="4">
    <source>
        <dbReference type="Ensembl" id="ENSSORP00005056910.1"/>
    </source>
</evidence>
<protein>
    <submittedName>
        <fullName evidence="4">Fish-egg lectin-like</fullName>
    </submittedName>
</protein>
<sequence length="260" mass="28449">MKAVATFLLVICCIAISHAWSCKEAPRLYNVEQIDAGNGMVVGRDRYNRGYFLARNSWYSLGSTYFKHLTVGPAGLWGVSTTSKVYKYIAGNFVQANGITMHQVDAGGNGQLAAVSSSLSATYCLRSSYAQRFKATSTLSWSSLSIRMKYISCNQYGCWGIDSSSRLYFRQVSPTTCSGGSWRQISHVGTPKIIETGSDGTVFLLTTSGKVYQRNGVSSGCPYGTSWSTVSMCMPISHLSYDLGNLWVVTNAKFLLQCTH</sequence>
<dbReference type="Pfam" id="PF19193">
    <property type="entry name" value="Tectonin"/>
    <property type="match status" value="1"/>
</dbReference>
<dbReference type="GO" id="GO:0030246">
    <property type="term" value="F:carbohydrate binding"/>
    <property type="evidence" value="ECO:0007669"/>
    <property type="project" value="UniProtKB-KW"/>
</dbReference>
<evidence type="ECO:0000256" key="2">
    <source>
        <dbReference type="ARBA" id="ARBA00038331"/>
    </source>
</evidence>